<evidence type="ECO:0000313" key="2">
    <source>
        <dbReference type="Proteomes" id="UP000320762"/>
    </source>
</evidence>
<reference evidence="1 2" key="1">
    <citation type="journal article" date="2019" name="New Phytol.">
        <title>Comparative genomics reveals unique wood-decay strategies and fruiting body development in the Schizophyllaceae.</title>
        <authorList>
            <person name="Almasi E."/>
            <person name="Sahu N."/>
            <person name="Krizsan K."/>
            <person name="Balint B."/>
            <person name="Kovacs G.M."/>
            <person name="Kiss B."/>
            <person name="Cseklye J."/>
            <person name="Drula E."/>
            <person name="Henrissat B."/>
            <person name="Nagy I."/>
            <person name="Chovatia M."/>
            <person name="Adam C."/>
            <person name="LaButti K."/>
            <person name="Lipzen A."/>
            <person name="Riley R."/>
            <person name="Grigoriev I.V."/>
            <person name="Nagy L.G."/>
        </authorList>
    </citation>
    <scope>NUCLEOTIDE SEQUENCE [LARGE SCALE GENOMIC DNA]</scope>
    <source>
        <strain evidence="1 2">NL-1724</strain>
    </source>
</reference>
<dbReference type="Proteomes" id="UP000320762">
    <property type="component" value="Unassembled WGS sequence"/>
</dbReference>
<keyword evidence="2" id="KW-1185">Reference proteome</keyword>
<accession>A0A550BYT4</accession>
<organism evidence="1 2">
    <name type="scientific">Schizophyllum amplum</name>
    <dbReference type="NCBI Taxonomy" id="97359"/>
    <lineage>
        <taxon>Eukaryota</taxon>
        <taxon>Fungi</taxon>
        <taxon>Dikarya</taxon>
        <taxon>Basidiomycota</taxon>
        <taxon>Agaricomycotina</taxon>
        <taxon>Agaricomycetes</taxon>
        <taxon>Agaricomycetidae</taxon>
        <taxon>Agaricales</taxon>
        <taxon>Schizophyllaceae</taxon>
        <taxon>Schizophyllum</taxon>
    </lineage>
</organism>
<evidence type="ECO:0000313" key="1">
    <source>
        <dbReference type="EMBL" id="TRM57626.1"/>
    </source>
</evidence>
<sequence length="93" mass="10179">MAGRVSFMAGRVSFMAGRVSFMTGRVSFMAGRVSLMAGRVSRVSLVLPRATPFDSTPKPPSFRSRCLLCGLGTLFCCRDLSYHCRVLLLLSNL</sequence>
<dbReference type="EMBL" id="VDMD01000044">
    <property type="protein sequence ID" value="TRM57626.1"/>
    <property type="molecule type" value="Genomic_DNA"/>
</dbReference>
<name>A0A550BYT4_9AGAR</name>
<proteinExistence type="predicted"/>
<gene>
    <name evidence="1" type="ORF">BD626DRAFT_514030</name>
</gene>
<comment type="caution">
    <text evidence="1">The sequence shown here is derived from an EMBL/GenBank/DDBJ whole genome shotgun (WGS) entry which is preliminary data.</text>
</comment>
<feature type="non-terminal residue" evidence="1">
    <location>
        <position position="93"/>
    </location>
</feature>
<protein>
    <submittedName>
        <fullName evidence="1">Uncharacterized protein</fullName>
    </submittedName>
</protein>
<dbReference type="AlphaFoldDB" id="A0A550BYT4"/>